<feature type="transmembrane region" description="Helical" evidence="1">
    <location>
        <begin position="252"/>
        <end position="273"/>
    </location>
</feature>
<dbReference type="EMBL" id="AP035881">
    <property type="protein sequence ID" value="BFP44407.1"/>
    <property type="molecule type" value="Genomic_DNA"/>
</dbReference>
<evidence type="ECO:0000256" key="1">
    <source>
        <dbReference type="SAM" id="Phobius"/>
    </source>
</evidence>
<proteinExistence type="predicted"/>
<keyword evidence="1" id="KW-0472">Membrane</keyword>
<gene>
    <name evidence="3" type="ORF">KCMC57_07750</name>
</gene>
<feature type="transmembrane region" description="Helical" evidence="1">
    <location>
        <begin position="79"/>
        <end position="98"/>
    </location>
</feature>
<keyword evidence="1" id="KW-0812">Transmembrane</keyword>
<feature type="domain" description="DUF1206" evidence="2">
    <location>
        <begin position="210"/>
        <end position="278"/>
    </location>
</feature>
<evidence type="ECO:0000259" key="2">
    <source>
        <dbReference type="Pfam" id="PF06724"/>
    </source>
</evidence>
<reference evidence="3" key="1">
    <citation type="submission" date="2024-07" db="EMBL/GenBank/DDBJ databases">
        <title>Complete genome sequences of cellulolytic bacteria, Kitasatospora sp. CMC57 and Streptomyces sp. CMC78, isolated from Japanese agricultural soil.</title>
        <authorList>
            <person name="Hashimoto T."/>
            <person name="Ito M."/>
            <person name="Iwamoto M."/>
            <person name="Fukahori D."/>
            <person name="Shoda T."/>
            <person name="Sakoda M."/>
            <person name="Morohoshi T."/>
            <person name="Mitsuboshi M."/>
            <person name="Nishizawa T."/>
        </authorList>
    </citation>
    <scope>NUCLEOTIDE SEQUENCE</scope>
    <source>
        <strain evidence="3">CMC57</strain>
    </source>
</reference>
<feature type="transmembrane region" description="Helical" evidence="1">
    <location>
        <begin position="203"/>
        <end position="232"/>
    </location>
</feature>
<feature type="domain" description="DUF1206" evidence="2">
    <location>
        <begin position="33"/>
        <end position="101"/>
    </location>
</feature>
<sequence>MPHREDVPVNGVAKDTIHAPARNGRWLRVAGRAGFVARGVVYLRVGYLALKIALGHGGGEEADRQGAFQQVAEQPFGRVALWLLVVGFACMALWRASAAVFGGGEQRKAGTRILNGGRAVFYAVVCWGAAAFAVGAGASSNSDTKSQDWSATLLGKPGGRFLVGAVGLAVIGVGIGIAVRAVLRKFLRKLDTAVMSPRTRTAVTVAGAGGNVARGAVFAAAGVFALVAAVRFDPGQAKGVDDTLRSFASTPVGPWLLVVIALGLLLFGCFSFANARWRRL</sequence>
<feature type="domain" description="DUF1206" evidence="2">
    <location>
        <begin position="117"/>
        <end position="184"/>
    </location>
</feature>
<feature type="transmembrane region" description="Helical" evidence="1">
    <location>
        <begin position="159"/>
        <end position="183"/>
    </location>
</feature>
<organism evidence="3">
    <name type="scientific">Kitasatospora sp. CMC57</name>
    <dbReference type="NCBI Taxonomy" id="3231513"/>
    <lineage>
        <taxon>Bacteria</taxon>
        <taxon>Bacillati</taxon>
        <taxon>Actinomycetota</taxon>
        <taxon>Actinomycetes</taxon>
        <taxon>Kitasatosporales</taxon>
        <taxon>Streptomycetaceae</taxon>
        <taxon>Kitasatospora</taxon>
    </lineage>
</organism>
<accession>A0AB33JVL2</accession>
<dbReference type="AlphaFoldDB" id="A0AB33JVL2"/>
<feature type="transmembrane region" description="Helical" evidence="1">
    <location>
        <begin position="119"/>
        <end position="139"/>
    </location>
</feature>
<keyword evidence="1" id="KW-1133">Transmembrane helix</keyword>
<evidence type="ECO:0000313" key="3">
    <source>
        <dbReference type="EMBL" id="BFP44407.1"/>
    </source>
</evidence>
<name>A0AB33JVL2_9ACTN</name>
<dbReference type="Pfam" id="PF06724">
    <property type="entry name" value="DUF1206"/>
    <property type="match status" value="3"/>
</dbReference>
<protein>
    <submittedName>
        <fullName evidence="3">DUF1206 domain-containing protein</fullName>
    </submittedName>
</protein>
<dbReference type="InterPro" id="IPR009597">
    <property type="entry name" value="DUF1206"/>
</dbReference>